<dbReference type="InterPro" id="IPR029063">
    <property type="entry name" value="SAM-dependent_MTases_sf"/>
</dbReference>
<accession>A0A2Z2MDD9</accession>
<gene>
    <name evidence="1" type="ORF">A3L09_10105</name>
</gene>
<dbReference type="RefSeq" id="WP_088858840.1">
    <property type="nucleotide sequence ID" value="NZ_CP014862.1"/>
</dbReference>
<dbReference type="Pfam" id="PF13489">
    <property type="entry name" value="Methyltransf_23"/>
    <property type="match status" value="1"/>
</dbReference>
<dbReference type="Proteomes" id="UP000250179">
    <property type="component" value="Chromosome"/>
</dbReference>
<dbReference type="KEGG" id="tprf:A3L09_10105"/>
<reference evidence="1 2" key="1">
    <citation type="submission" date="2016-03" db="EMBL/GenBank/DDBJ databases">
        <title>Complete genome sequence of Thermococcus profundus strain DT5432.</title>
        <authorList>
            <person name="Oger P.M."/>
        </authorList>
    </citation>
    <scope>NUCLEOTIDE SEQUENCE [LARGE SCALE GENOMIC DNA]</scope>
    <source>
        <strain evidence="1 2">DT 5432</strain>
    </source>
</reference>
<name>A0A2Z2MDD9_THEPR</name>
<evidence type="ECO:0000313" key="2">
    <source>
        <dbReference type="Proteomes" id="UP000250179"/>
    </source>
</evidence>
<protein>
    <submittedName>
        <fullName evidence="1">Uncharacterized protein</fullName>
    </submittedName>
</protein>
<evidence type="ECO:0000313" key="1">
    <source>
        <dbReference type="EMBL" id="ASJ03583.1"/>
    </source>
</evidence>
<keyword evidence="2" id="KW-1185">Reference proteome</keyword>
<dbReference type="AlphaFoldDB" id="A0A2Z2MDD9"/>
<proteinExistence type="predicted"/>
<dbReference type="Gene3D" id="3.40.50.150">
    <property type="entry name" value="Vaccinia Virus protein VP39"/>
    <property type="match status" value="1"/>
</dbReference>
<sequence length="232" mass="26870">MWLEVKIPKTEVVIKPEKIIELIKGKKVCHIGAIGDAKNFEESLHVKMREHAKFLLGIDVDKEAIELIKQPDIIYGNVEEFDKIEEIKNIKWDVIVAADVIEHTKNPGEALERISKVMSKETKLIVTLPNAFSLRFIYYMLRHGIFGREMYLAGHTFWPTYATFMRLIKGTDLEVESFYFSVGTAPRGFWKIAYKILKKFPIYSPGLFFILRKKEDSNNGRQEYTHSSSVPI</sequence>
<dbReference type="SUPFAM" id="SSF53335">
    <property type="entry name" value="S-adenosyl-L-methionine-dependent methyltransferases"/>
    <property type="match status" value="1"/>
</dbReference>
<dbReference type="OrthoDB" id="57427at2157"/>
<dbReference type="EMBL" id="CP014862">
    <property type="protein sequence ID" value="ASJ03583.1"/>
    <property type="molecule type" value="Genomic_DNA"/>
</dbReference>
<organism evidence="1 2">
    <name type="scientific">Thermococcus profundus</name>
    <dbReference type="NCBI Taxonomy" id="49899"/>
    <lineage>
        <taxon>Archaea</taxon>
        <taxon>Methanobacteriati</taxon>
        <taxon>Methanobacteriota</taxon>
        <taxon>Thermococci</taxon>
        <taxon>Thermococcales</taxon>
        <taxon>Thermococcaceae</taxon>
        <taxon>Thermococcus</taxon>
    </lineage>
</organism>
<dbReference type="GeneID" id="33320771"/>